<organism evidence="3 4">
    <name type="scientific">Parasitella parasitica</name>
    <dbReference type="NCBI Taxonomy" id="35722"/>
    <lineage>
        <taxon>Eukaryota</taxon>
        <taxon>Fungi</taxon>
        <taxon>Fungi incertae sedis</taxon>
        <taxon>Mucoromycota</taxon>
        <taxon>Mucoromycotina</taxon>
        <taxon>Mucoromycetes</taxon>
        <taxon>Mucorales</taxon>
        <taxon>Mucorineae</taxon>
        <taxon>Mucoraceae</taxon>
        <taxon>Parasitella</taxon>
    </lineage>
</organism>
<dbReference type="GO" id="GO:0003676">
    <property type="term" value="F:nucleic acid binding"/>
    <property type="evidence" value="ECO:0007669"/>
    <property type="project" value="InterPro"/>
</dbReference>
<feature type="non-terminal residue" evidence="3">
    <location>
        <position position="149"/>
    </location>
</feature>
<reference evidence="3 4" key="1">
    <citation type="submission" date="2014-09" db="EMBL/GenBank/DDBJ databases">
        <authorList>
            <person name="Ellenberger Sabrina"/>
        </authorList>
    </citation>
    <scope>NUCLEOTIDE SEQUENCE [LARGE SCALE GENOMIC DNA]</scope>
    <source>
        <strain evidence="3 4">CBS 412.66</strain>
    </source>
</reference>
<sequence length="149" mass="16786">MGVVNIEIKLLNKKPKKIKVNGARKTKQPQPKKEVSKDQIGLEQAKLKHLLAGSLINKELPYNNTMDLMEQYPDMKGFYIVMDNAPIHTADDIDEMIPKGGYKSINLSTYSPELNPIENFGSTMNSYLKRSKFSGDKDPKTRRAESSNG</sequence>
<keyword evidence="4" id="KW-1185">Reference proteome</keyword>
<dbReference type="Pfam" id="PF13358">
    <property type="entry name" value="DDE_3"/>
    <property type="match status" value="1"/>
</dbReference>
<dbReference type="Proteomes" id="UP000054107">
    <property type="component" value="Unassembled WGS sequence"/>
</dbReference>
<dbReference type="InterPro" id="IPR038717">
    <property type="entry name" value="Tc1-like_DDE_dom"/>
</dbReference>
<evidence type="ECO:0000256" key="1">
    <source>
        <dbReference type="SAM" id="MobiDB-lite"/>
    </source>
</evidence>
<feature type="domain" description="Tc1-like transposase DDE" evidence="2">
    <location>
        <begin position="67"/>
        <end position="134"/>
    </location>
</feature>
<dbReference type="OrthoDB" id="2994945at2759"/>
<name>A0A0B7N5I6_9FUNG</name>
<feature type="region of interest" description="Disordered" evidence="1">
    <location>
        <begin position="129"/>
        <end position="149"/>
    </location>
</feature>
<dbReference type="AlphaFoldDB" id="A0A0B7N5I6"/>
<evidence type="ECO:0000259" key="2">
    <source>
        <dbReference type="Pfam" id="PF13358"/>
    </source>
</evidence>
<dbReference type="InterPro" id="IPR036397">
    <property type="entry name" value="RNaseH_sf"/>
</dbReference>
<protein>
    <recommendedName>
        <fullName evidence="2">Tc1-like transposase DDE domain-containing protein</fullName>
    </recommendedName>
</protein>
<dbReference type="Gene3D" id="3.30.420.10">
    <property type="entry name" value="Ribonuclease H-like superfamily/Ribonuclease H"/>
    <property type="match status" value="1"/>
</dbReference>
<evidence type="ECO:0000313" key="4">
    <source>
        <dbReference type="Proteomes" id="UP000054107"/>
    </source>
</evidence>
<proteinExistence type="predicted"/>
<feature type="compositionally biased region" description="Basic and acidic residues" evidence="1">
    <location>
        <begin position="133"/>
        <end position="149"/>
    </location>
</feature>
<accession>A0A0B7N5I6</accession>
<gene>
    <name evidence="3" type="primary">PARPA_04452.1 scaffold 13610</name>
</gene>
<dbReference type="EMBL" id="LN724922">
    <property type="protein sequence ID" value="CEP10703.1"/>
    <property type="molecule type" value="Genomic_DNA"/>
</dbReference>
<evidence type="ECO:0000313" key="3">
    <source>
        <dbReference type="EMBL" id="CEP10703.1"/>
    </source>
</evidence>